<evidence type="ECO:0000259" key="5">
    <source>
        <dbReference type="PROSITE" id="PS51109"/>
    </source>
</evidence>
<reference evidence="6" key="1">
    <citation type="journal article" date="2014" name="Int. J. Syst. Evol. Microbiol.">
        <title>Complete genome sequence of Corynebacterium casei LMG S-19264T (=DSM 44701T), isolated from a smear-ripened cheese.</title>
        <authorList>
            <consortium name="US DOE Joint Genome Institute (JGI-PGF)"/>
            <person name="Walter F."/>
            <person name="Albersmeier A."/>
            <person name="Kalinowski J."/>
            <person name="Ruckert C."/>
        </authorList>
    </citation>
    <scope>NUCLEOTIDE SEQUENCE</scope>
    <source>
        <strain evidence="6">JCM 5069</strain>
    </source>
</reference>
<evidence type="ECO:0000256" key="2">
    <source>
        <dbReference type="ARBA" id="ARBA00022729"/>
    </source>
</evidence>
<gene>
    <name evidence="6" type="primary">rpfB</name>
    <name evidence="6" type="ORF">GCM10018793_34340</name>
</gene>
<dbReference type="InterPro" id="IPR010618">
    <property type="entry name" value="RPF"/>
</dbReference>
<dbReference type="InterPro" id="IPR051933">
    <property type="entry name" value="Resuscitation_pf_RpfB"/>
</dbReference>
<sequence length="490" mass="51096">MSTDSRHNGPAGSNAGPSHHVPGGPRDDASSLRLRGRPRDAHGQPLYAVRAVREVRGARGALSAARAACGAPARARRRGTPTGAHGAADGFGPVDTGTGAVRRHGGRRREPLRRLLPQALVVACLAGGTSAFVADDKEIRLSVDGAPRILHTFADDVAGLLAEQEIAVGAHDIVAPSPHTALAGGDEVAVRHGRPLRLTVDGASRRVWTTEPTVDGALRALGVRPEGAYVSVSRSRRIGRAGLAFDVRTQRTLRVAADGRTRALRTNAATVGAALREAGVRLHGRDRLSAAVASFPRDGQTVTVTRIEVGRQVRAESIPHGVRRVVDASLPLGTQVVQRAGRDGERRVTYATRTVDGVAQRPRRVGEEVVLRPRDAWVRVGARDRGPGAAAPGAGLGGGGHGGGTGGGSGVHGLDWDALARCESGGRADAVDPSGTYGGLYQFDAATWRSLGGRGLPQNASRAEQTRMAKLLYTRRGASPWPVCGGRLKG</sequence>
<feature type="region of interest" description="Disordered" evidence="4">
    <location>
        <begin position="1"/>
        <end position="45"/>
    </location>
</feature>
<dbReference type="Proteomes" id="UP000603708">
    <property type="component" value="Unassembled WGS sequence"/>
</dbReference>
<evidence type="ECO:0000256" key="3">
    <source>
        <dbReference type="ARBA" id="ARBA00022801"/>
    </source>
</evidence>
<feature type="compositionally biased region" description="Gly residues" evidence="4">
    <location>
        <begin position="394"/>
        <end position="409"/>
    </location>
</feature>
<reference evidence="6" key="2">
    <citation type="submission" date="2020-09" db="EMBL/GenBank/DDBJ databases">
        <authorList>
            <person name="Sun Q."/>
            <person name="Ohkuma M."/>
        </authorList>
    </citation>
    <scope>NUCLEOTIDE SEQUENCE</scope>
    <source>
        <strain evidence="6">JCM 5069</strain>
    </source>
</reference>
<dbReference type="CDD" id="cd13925">
    <property type="entry name" value="RPF"/>
    <property type="match status" value="1"/>
</dbReference>
<protein>
    <submittedName>
        <fullName evidence="6">Resuscitation-promoting factor RpfB</fullName>
    </submittedName>
</protein>
<comment type="caution">
    <text evidence="6">The sequence shown here is derived from an EMBL/GenBank/DDBJ whole genome shotgun (WGS) entry which is preliminary data.</text>
</comment>
<proteinExistence type="inferred from homology"/>
<dbReference type="AlphaFoldDB" id="A0A919G8E9"/>
<dbReference type="InterPro" id="IPR007137">
    <property type="entry name" value="DUF348"/>
</dbReference>
<dbReference type="PANTHER" id="PTHR39160:SF4">
    <property type="entry name" value="RESUSCITATION-PROMOTING FACTOR RPFB"/>
    <property type="match status" value="1"/>
</dbReference>
<dbReference type="GO" id="GO:0016787">
    <property type="term" value="F:hydrolase activity"/>
    <property type="evidence" value="ECO:0007669"/>
    <property type="project" value="UniProtKB-KW"/>
</dbReference>
<evidence type="ECO:0000313" key="6">
    <source>
        <dbReference type="EMBL" id="GHH80077.1"/>
    </source>
</evidence>
<keyword evidence="3" id="KW-0378">Hydrolase</keyword>
<accession>A0A919G8E9</accession>
<dbReference type="PROSITE" id="PS51109">
    <property type="entry name" value="G5"/>
    <property type="match status" value="1"/>
</dbReference>
<dbReference type="InterPro" id="IPR011098">
    <property type="entry name" value="G5_dom"/>
</dbReference>
<dbReference type="Pfam" id="PF07501">
    <property type="entry name" value="G5"/>
    <property type="match status" value="1"/>
</dbReference>
<comment type="similarity">
    <text evidence="1">Belongs to the transglycosylase family. Rpf subfamily.</text>
</comment>
<evidence type="ECO:0000313" key="7">
    <source>
        <dbReference type="Proteomes" id="UP000603708"/>
    </source>
</evidence>
<dbReference type="Pfam" id="PF03990">
    <property type="entry name" value="DUF348"/>
    <property type="match status" value="3"/>
</dbReference>
<evidence type="ECO:0000256" key="1">
    <source>
        <dbReference type="ARBA" id="ARBA00010830"/>
    </source>
</evidence>
<keyword evidence="7" id="KW-1185">Reference proteome</keyword>
<feature type="region of interest" description="Disordered" evidence="4">
    <location>
        <begin position="64"/>
        <end position="110"/>
    </location>
</feature>
<dbReference type="Gene3D" id="1.10.530.10">
    <property type="match status" value="1"/>
</dbReference>
<dbReference type="EMBL" id="BNCD01000009">
    <property type="protein sequence ID" value="GHH80077.1"/>
    <property type="molecule type" value="Genomic_DNA"/>
</dbReference>
<dbReference type="SMART" id="SM01208">
    <property type="entry name" value="G5"/>
    <property type="match status" value="1"/>
</dbReference>
<feature type="compositionally biased region" description="Low complexity" evidence="4">
    <location>
        <begin position="64"/>
        <end position="73"/>
    </location>
</feature>
<dbReference type="Gene3D" id="2.20.230.10">
    <property type="entry name" value="Resuscitation-promoting factor rpfb"/>
    <property type="match status" value="1"/>
</dbReference>
<dbReference type="Pfam" id="PF06737">
    <property type="entry name" value="Transglycosylas"/>
    <property type="match status" value="1"/>
</dbReference>
<feature type="region of interest" description="Disordered" evidence="4">
    <location>
        <begin position="383"/>
        <end position="409"/>
    </location>
</feature>
<feature type="domain" description="G5" evidence="5">
    <location>
        <begin position="304"/>
        <end position="384"/>
    </location>
</feature>
<evidence type="ECO:0000256" key="4">
    <source>
        <dbReference type="SAM" id="MobiDB-lite"/>
    </source>
</evidence>
<name>A0A919G8E9_9ACTN</name>
<keyword evidence="2" id="KW-0732">Signal</keyword>
<dbReference type="SUPFAM" id="SSF53955">
    <property type="entry name" value="Lysozyme-like"/>
    <property type="match status" value="1"/>
</dbReference>
<dbReference type="RefSeq" id="WP_189932900.1">
    <property type="nucleotide sequence ID" value="NZ_BNCD01000009.1"/>
</dbReference>
<dbReference type="PANTHER" id="PTHR39160">
    <property type="entry name" value="CELL WALL-BINDING PROTEIN YOCH"/>
    <property type="match status" value="1"/>
</dbReference>
<organism evidence="6 7">
    <name type="scientific">Streptomyces sulfonofaciens</name>
    <dbReference type="NCBI Taxonomy" id="68272"/>
    <lineage>
        <taxon>Bacteria</taxon>
        <taxon>Bacillati</taxon>
        <taxon>Actinomycetota</taxon>
        <taxon>Actinomycetes</taxon>
        <taxon>Kitasatosporales</taxon>
        <taxon>Streptomycetaceae</taxon>
        <taxon>Streptomyces</taxon>
    </lineage>
</organism>
<dbReference type="InterPro" id="IPR023346">
    <property type="entry name" value="Lysozyme-like_dom_sf"/>
</dbReference>